<proteinExistence type="predicted"/>
<dbReference type="InterPro" id="IPR036397">
    <property type="entry name" value="RNaseH_sf"/>
</dbReference>
<dbReference type="AlphaFoldDB" id="A0A365QRW2"/>
<dbReference type="EMBL" id="QMFZ01000019">
    <property type="protein sequence ID" value="RBB37271.1"/>
    <property type="molecule type" value="Genomic_DNA"/>
</dbReference>
<feature type="compositionally biased region" description="Basic and acidic residues" evidence="1">
    <location>
        <begin position="567"/>
        <end position="594"/>
    </location>
</feature>
<name>A0A365QRW2_9BURK</name>
<comment type="caution">
    <text evidence="3">The sequence shown here is derived from an EMBL/GenBank/DDBJ whole genome shotgun (WGS) entry which is preliminary data.</text>
</comment>
<dbReference type="Proteomes" id="UP000252458">
    <property type="component" value="Unassembled WGS sequence"/>
</dbReference>
<dbReference type="RefSeq" id="WP_113046432.1">
    <property type="nucleotide sequence ID" value="NZ_QMFZ01000019.1"/>
</dbReference>
<dbReference type="PROSITE" id="PS50994">
    <property type="entry name" value="INTEGRASE"/>
    <property type="match status" value="1"/>
</dbReference>
<dbReference type="SUPFAM" id="SSF53098">
    <property type="entry name" value="Ribonuclease H-like"/>
    <property type="match status" value="1"/>
</dbReference>
<evidence type="ECO:0000313" key="3">
    <source>
        <dbReference type="EMBL" id="RBB37271.1"/>
    </source>
</evidence>
<protein>
    <submittedName>
        <fullName evidence="3">Integrase</fullName>
    </submittedName>
</protein>
<dbReference type="Gene3D" id="3.30.420.10">
    <property type="entry name" value="Ribonuclease H-like superfamily/Ribonuclease H"/>
    <property type="match status" value="1"/>
</dbReference>
<feature type="compositionally biased region" description="Polar residues" evidence="1">
    <location>
        <begin position="604"/>
        <end position="622"/>
    </location>
</feature>
<feature type="region of interest" description="Disordered" evidence="1">
    <location>
        <begin position="57"/>
        <end position="84"/>
    </location>
</feature>
<evidence type="ECO:0000259" key="2">
    <source>
        <dbReference type="PROSITE" id="PS50994"/>
    </source>
</evidence>
<dbReference type="GO" id="GO:0015074">
    <property type="term" value="P:DNA integration"/>
    <property type="evidence" value="ECO:0007669"/>
    <property type="project" value="InterPro"/>
</dbReference>
<organism evidence="3 4">
    <name type="scientific">Burkholderia reimsis</name>
    <dbReference type="NCBI Taxonomy" id="2234132"/>
    <lineage>
        <taxon>Bacteria</taxon>
        <taxon>Pseudomonadati</taxon>
        <taxon>Pseudomonadota</taxon>
        <taxon>Betaproteobacteria</taxon>
        <taxon>Burkholderiales</taxon>
        <taxon>Burkholderiaceae</taxon>
        <taxon>Burkholderia</taxon>
    </lineage>
</organism>
<dbReference type="InterPro" id="IPR001584">
    <property type="entry name" value="Integrase_cat-core"/>
</dbReference>
<gene>
    <name evidence="3" type="ORF">DPV79_21540</name>
</gene>
<feature type="region of interest" description="Disordered" evidence="1">
    <location>
        <begin position="567"/>
        <end position="622"/>
    </location>
</feature>
<keyword evidence="4" id="KW-1185">Reference proteome</keyword>
<dbReference type="InterPro" id="IPR012337">
    <property type="entry name" value="RNaseH-like_sf"/>
</dbReference>
<dbReference type="GO" id="GO:0003676">
    <property type="term" value="F:nucleic acid binding"/>
    <property type="evidence" value="ECO:0007669"/>
    <property type="project" value="InterPro"/>
</dbReference>
<accession>A0A365QRW2</accession>
<feature type="domain" description="Integrase catalytic" evidence="2">
    <location>
        <begin position="266"/>
        <end position="461"/>
    </location>
</feature>
<evidence type="ECO:0000313" key="4">
    <source>
        <dbReference type="Proteomes" id="UP000252458"/>
    </source>
</evidence>
<sequence>MANFIKDQIIFRGEGSFRIVRVQGDIAQLENTVTGKFSDHREDELLEEYLRGYLRTANSKQYQRPPKHTPFRSASEASPPAGEVGDFETRRRINYLAMLDRMDAFAGRRSELRKAIRKVSVDLADPKPPHETTIYRWRRRFRIAKFDIRALFDRAEHRGGKAKSRLDPIVEGIIQEKIETAFLNSKTGTAEEVHNAVFLEIQRQNTLRIETEWLKVPGLRTVQRRIHDIAAYDRDAARFGIREARRRFADQHHARRVSRILEIVEIDHSPIDLLYADANGNAIDRPMFTVVLDRFSRCVLGFCVSSAGHGVHAVFEALRHAMMPKTYLRERFPELNLEWPCHGWPERLLMDNGREMHAEAVVDAMNNLGVVCEYAASRDPNDKPFVERFLKTFNYSFIHKLPGTTLAKIHQRIGFKAEDEACITFTKLIEMVHIWITQVYHHRPHKGLDGRAPIDVWKEGAATHPPMLKCNADDLSIELGEHAECALQHYGIDLNTFRYTSPELLALRRMMPAKSKVHVKAPYENAGVIYVWDPIENQYFRATNTDDRYDNLTVEQAKTLKSRYKTSDAHRRTRANGEETIREMSNDAMRSKTLKERKRGARQAHTTSKSINRNQQPTPVSQIDVQRSKFTLESDELIEFEVETVNTEIHHEK</sequence>
<evidence type="ECO:0000256" key="1">
    <source>
        <dbReference type="SAM" id="MobiDB-lite"/>
    </source>
</evidence>
<reference evidence="3 4" key="1">
    <citation type="submission" date="2018-06" db="EMBL/GenBank/DDBJ databases">
        <title>Draft genome sequence of Burkholderia reimsis strain BE51 isolated from a French agricultural soil.</title>
        <authorList>
            <person name="Esmaeel Q."/>
        </authorList>
    </citation>
    <scope>NUCLEOTIDE SEQUENCE [LARGE SCALE GENOMIC DNA]</scope>
    <source>
        <strain evidence="3 4">BE51</strain>
    </source>
</reference>